<dbReference type="InterPro" id="IPR012373">
    <property type="entry name" value="Ferrdict_sens_TM"/>
</dbReference>
<dbReference type="PIRSF" id="PIRSF018266">
    <property type="entry name" value="FecR"/>
    <property type="match status" value="1"/>
</dbReference>
<keyword evidence="1" id="KW-0472">Membrane</keyword>
<organism evidence="3 4">
    <name type="scientific">Dongia sedimenti</name>
    <dbReference type="NCBI Taxonomy" id="3064282"/>
    <lineage>
        <taxon>Bacteria</taxon>
        <taxon>Pseudomonadati</taxon>
        <taxon>Pseudomonadota</taxon>
        <taxon>Alphaproteobacteria</taxon>
        <taxon>Rhodospirillales</taxon>
        <taxon>Dongiaceae</taxon>
        <taxon>Dongia</taxon>
    </lineage>
</organism>
<feature type="transmembrane region" description="Helical" evidence="1">
    <location>
        <begin position="75"/>
        <end position="98"/>
    </location>
</feature>
<dbReference type="EMBL" id="JAUYVI010000002">
    <property type="protein sequence ID" value="MDQ7246894.1"/>
    <property type="molecule type" value="Genomic_DNA"/>
</dbReference>
<evidence type="ECO:0000313" key="3">
    <source>
        <dbReference type="EMBL" id="MDQ7246894.1"/>
    </source>
</evidence>
<protein>
    <submittedName>
        <fullName evidence="3">FecR domain-containing protein</fullName>
    </submittedName>
</protein>
<name>A0ABU0YGN9_9PROT</name>
<accession>A0ABU0YGN9</accession>
<evidence type="ECO:0000259" key="2">
    <source>
        <dbReference type="Pfam" id="PF04773"/>
    </source>
</evidence>
<comment type="caution">
    <text evidence="3">The sequence shown here is derived from an EMBL/GenBank/DDBJ whole genome shotgun (WGS) entry which is preliminary data.</text>
</comment>
<proteinExistence type="predicted"/>
<reference evidence="4" key="1">
    <citation type="submission" date="2023-08" db="EMBL/GenBank/DDBJ databases">
        <title>Rhodospirillaceae gen. nov., a novel taxon isolated from the Yangtze River Yuezi River estuary sludge.</title>
        <authorList>
            <person name="Ruan L."/>
        </authorList>
    </citation>
    <scope>NUCLEOTIDE SEQUENCE [LARGE SCALE GENOMIC DNA]</scope>
    <source>
        <strain evidence="4">R-7</strain>
    </source>
</reference>
<keyword evidence="4" id="KW-1185">Reference proteome</keyword>
<sequence length="315" mass="33220">MMTADRNPLFDEAARRWLAHRSGAIDAAELVAWLETSARHAEAWRLAEQAWRLAATVGPAILPLEPARPKPWRRVALALTGAAIAACLVLAIGPGLWLSLQADYRTGIGEARTVGLDDGSQVELDSGTAIAADLQTGARDVTLLEGRAFFDVAPDPARPFTVHANAVAVTVKGTAFDVDMAQDAVRVAVERGAVTVDYPGAAQPAELAPGDRLTIDAAGATVTVHGTPAGIAAWRRHRLMVESGTVGAAVAEIARYRAGLVVVTDDALAAQPVTGIYDLDDPLRALRTVVEPHHGRVRELTPWLVLISGADPSAK</sequence>
<dbReference type="InterPro" id="IPR006860">
    <property type="entry name" value="FecR"/>
</dbReference>
<dbReference type="RefSeq" id="WP_379954310.1">
    <property type="nucleotide sequence ID" value="NZ_JAUYVI010000002.1"/>
</dbReference>
<dbReference type="Gene3D" id="2.60.120.1440">
    <property type="match status" value="1"/>
</dbReference>
<dbReference type="PANTHER" id="PTHR30273:SF2">
    <property type="entry name" value="PROTEIN FECR"/>
    <property type="match status" value="1"/>
</dbReference>
<dbReference type="Proteomes" id="UP001230156">
    <property type="component" value="Unassembled WGS sequence"/>
</dbReference>
<dbReference type="PANTHER" id="PTHR30273">
    <property type="entry name" value="PERIPLASMIC SIGNAL SENSOR AND SIGMA FACTOR ACTIVATOR FECR-RELATED"/>
    <property type="match status" value="1"/>
</dbReference>
<keyword evidence="1" id="KW-0812">Transmembrane</keyword>
<evidence type="ECO:0000256" key="1">
    <source>
        <dbReference type="SAM" id="Phobius"/>
    </source>
</evidence>
<gene>
    <name evidence="3" type="ORF">Q8A70_04430</name>
</gene>
<dbReference type="Pfam" id="PF04773">
    <property type="entry name" value="FecR"/>
    <property type="match status" value="1"/>
</dbReference>
<feature type="domain" description="FecR protein" evidence="2">
    <location>
        <begin position="103"/>
        <end position="194"/>
    </location>
</feature>
<keyword evidence="1" id="KW-1133">Transmembrane helix</keyword>
<evidence type="ECO:0000313" key="4">
    <source>
        <dbReference type="Proteomes" id="UP001230156"/>
    </source>
</evidence>